<organism evidence="1 2">
    <name type="scientific">Bacillus phage Anthony</name>
    <dbReference type="NCBI Taxonomy" id="2024253"/>
    <lineage>
        <taxon>Viruses</taxon>
        <taxon>Duplodnaviria</taxon>
        <taxon>Heunggongvirae</taxon>
        <taxon>Uroviricota</taxon>
        <taxon>Caudoviricetes</taxon>
        <taxon>Herelleviridae</taxon>
        <taxon>Bastillevirinae</taxon>
        <taxon>Bastillevirus</taxon>
        <taxon>Bastillevirus CAM003</taxon>
    </lineage>
</organism>
<gene>
    <name evidence="1" type="ORF">ANTHONY_261</name>
</gene>
<dbReference type="Proteomes" id="UP000222424">
    <property type="component" value="Genome"/>
</dbReference>
<name>A0A223LFJ7_9CAUD</name>
<proteinExistence type="predicted"/>
<dbReference type="EMBL" id="MF498901">
    <property type="protein sequence ID" value="ASU01101.1"/>
    <property type="molecule type" value="Genomic_DNA"/>
</dbReference>
<accession>A0A223LFJ7</accession>
<reference evidence="2" key="1">
    <citation type="submission" date="2017-07" db="EMBL/GenBank/DDBJ databases">
        <authorList>
            <person name="Abker F."/>
            <person name="Adetunja A."/>
            <person name="Azinge I."/>
            <person name="Baskerville V."/>
            <person name="Brown C."/>
            <person name="Cabassa I."/>
            <person name="Cannady D."/>
            <person name="Duran G."/>
            <person name="Franklin M."/>
            <person name="Kontchou K."/>
            <person name="Kelly K.-A."/>
            <person name="Mohamed A."/>
            <person name="Okusolubo T."/>
            <person name="Oriala D."/>
            <person name="Shrestha A."/>
            <person name="Song A."/>
            <person name="Spruill R."/>
            <person name="Williams K."/>
            <person name="Nunn R."/>
            <person name="Johnson A."/>
            <person name="Erill I."/>
            <person name="Caruso S.M."/>
        </authorList>
    </citation>
    <scope>NUCLEOTIDE SEQUENCE [LARGE SCALE GENOMIC DNA]</scope>
</reference>
<evidence type="ECO:0000313" key="1">
    <source>
        <dbReference type="EMBL" id="ASU01101.1"/>
    </source>
</evidence>
<protein>
    <submittedName>
        <fullName evidence="1">Uncharacterized protein</fullName>
    </submittedName>
</protein>
<sequence>MNILTYIKKVRLLLEVQRWLGGVRTHGVFINRNPFKVARHENPKVRRKRGGKWVKVTHAMFADYPKYYYWLPADGGYRMAEEYIIAEEYYENNKLVKERWLINVKYRNSWTTKTYK</sequence>
<evidence type="ECO:0000313" key="2">
    <source>
        <dbReference type="Proteomes" id="UP000222424"/>
    </source>
</evidence>